<keyword evidence="4" id="KW-1003">Cell membrane</keyword>
<keyword evidence="7 11" id="KW-1133">Transmembrane helix</keyword>
<feature type="transmembrane region" description="Helical" evidence="11">
    <location>
        <begin position="521"/>
        <end position="542"/>
    </location>
</feature>
<keyword evidence="6" id="KW-0375">Hydrogen ion transport</keyword>
<comment type="similarity">
    <text evidence="2">Belongs to the otopetrin family.</text>
</comment>
<evidence type="ECO:0000256" key="1">
    <source>
        <dbReference type="ARBA" id="ARBA00004651"/>
    </source>
</evidence>
<feature type="transmembrane region" description="Helical" evidence="11">
    <location>
        <begin position="447"/>
        <end position="471"/>
    </location>
</feature>
<dbReference type="Proteomes" id="UP000440578">
    <property type="component" value="Unassembled WGS sequence"/>
</dbReference>
<feature type="transmembrane region" description="Helical" evidence="11">
    <location>
        <begin position="129"/>
        <end position="145"/>
    </location>
</feature>
<evidence type="ECO:0000256" key="5">
    <source>
        <dbReference type="ARBA" id="ARBA00022692"/>
    </source>
</evidence>
<comment type="subcellular location">
    <subcellularLocation>
        <location evidence="1">Cell membrane</location>
        <topology evidence="1">Multi-pass membrane protein</topology>
    </subcellularLocation>
</comment>
<evidence type="ECO:0000256" key="6">
    <source>
        <dbReference type="ARBA" id="ARBA00022781"/>
    </source>
</evidence>
<evidence type="ECO:0000256" key="9">
    <source>
        <dbReference type="ARBA" id="ARBA00023136"/>
    </source>
</evidence>
<feature type="transmembrane region" description="Helical" evidence="11">
    <location>
        <begin position="347"/>
        <end position="370"/>
    </location>
</feature>
<dbReference type="GO" id="GO:0005886">
    <property type="term" value="C:plasma membrane"/>
    <property type="evidence" value="ECO:0007669"/>
    <property type="project" value="UniProtKB-SubCell"/>
</dbReference>
<keyword evidence="9 11" id="KW-0472">Membrane</keyword>
<feature type="transmembrane region" description="Helical" evidence="11">
    <location>
        <begin position="419"/>
        <end position="441"/>
    </location>
</feature>
<evidence type="ECO:0000256" key="8">
    <source>
        <dbReference type="ARBA" id="ARBA00023065"/>
    </source>
</evidence>
<dbReference type="Pfam" id="PF03189">
    <property type="entry name" value="Otopetrin"/>
    <property type="match status" value="1"/>
</dbReference>
<evidence type="ECO:0000256" key="11">
    <source>
        <dbReference type="SAM" id="Phobius"/>
    </source>
</evidence>
<keyword evidence="10" id="KW-0407">Ion channel</keyword>
<sequence length="562" mass="62480">MATASFRVLSLVYAKLLVVVCIAFLISEIVTTNVPLHYYEGFFAYMYGGSILFLSYVFGYLLQEPSGRTGAAGSRDCNTLFWNKWRSRGSPVEVSLNNINGSHAETRGASVARLRKARTSDNDHSHGGFFLRVGAIAFGLGAMVYNGLELGSYFELPNDSDCRKILLAVNPCLQATFTFMQMYFIFANPKLNIHKLKLVARFGLMHVVATNVCVWVRTLVRESLRIFVEYAEEGERHGDEDHSGELEDHEAIEDFSSFGVASVAGRRGNQTCGRVNIMGSIVSDASPYLFPLIIEYSLIGATVLFVMWRHVGRCPRYVSTDSDDRSSAGERRPTAGKVDCVGVSKGLFAGLLVVAAIVISLVLFFVLVGRDDHRRLAILLADTSHATILVLMVLACLAGFIKCRQLKFAYDKPDDLDTILLRISGFGLFLYSTFCLIAAALSPQKNVSSVLLLITSLLVVIQVLAQLVFISDVMKRSVYLPEHDRTKPGRQLVTFLLLCNLALWVVYTMEIDKVDANPVQLHFYGPLPWAVILRATLPLAIFHRFHSTVVLAEVWKSSYRLQ</sequence>
<keyword evidence="5 11" id="KW-0812">Transmembrane</keyword>
<feature type="transmembrane region" description="Helical" evidence="11">
    <location>
        <begin position="492"/>
        <end position="509"/>
    </location>
</feature>
<feature type="transmembrane region" description="Helical" evidence="11">
    <location>
        <begin position="12"/>
        <end position="30"/>
    </location>
</feature>
<keyword evidence="13" id="KW-1185">Reference proteome</keyword>
<dbReference type="OrthoDB" id="6429739at2759"/>
<evidence type="ECO:0000256" key="3">
    <source>
        <dbReference type="ARBA" id="ARBA00022448"/>
    </source>
</evidence>
<keyword evidence="3" id="KW-0813">Transport</keyword>
<proteinExistence type="inferred from homology"/>
<dbReference type="AlphaFoldDB" id="A0A6A4V5M3"/>
<name>A0A6A4V5M3_AMPAM</name>
<feature type="transmembrane region" description="Helical" evidence="11">
    <location>
        <begin position="165"/>
        <end position="186"/>
    </location>
</feature>
<feature type="transmembrane region" description="Helical" evidence="11">
    <location>
        <begin position="42"/>
        <end position="62"/>
    </location>
</feature>
<evidence type="ECO:0000313" key="13">
    <source>
        <dbReference type="Proteomes" id="UP000440578"/>
    </source>
</evidence>
<evidence type="ECO:0000256" key="7">
    <source>
        <dbReference type="ARBA" id="ARBA00022989"/>
    </source>
</evidence>
<gene>
    <name evidence="12" type="ORF">FJT64_011900</name>
</gene>
<dbReference type="GO" id="GO:0015252">
    <property type="term" value="F:proton channel activity"/>
    <property type="evidence" value="ECO:0007669"/>
    <property type="project" value="InterPro"/>
</dbReference>
<keyword evidence="8" id="KW-0406">Ion transport</keyword>
<dbReference type="PANTHER" id="PTHR21522:SF62">
    <property type="entry name" value="OTOPETRIN-LIKE A, ISOFORM C"/>
    <property type="match status" value="1"/>
</dbReference>
<organism evidence="12 13">
    <name type="scientific">Amphibalanus amphitrite</name>
    <name type="common">Striped barnacle</name>
    <name type="synonym">Balanus amphitrite</name>
    <dbReference type="NCBI Taxonomy" id="1232801"/>
    <lineage>
        <taxon>Eukaryota</taxon>
        <taxon>Metazoa</taxon>
        <taxon>Ecdysozoa</taxon>
        <taxon>Arthropoda</taxon>
        <taxon>Crustacea</taxon>
        <taxon>Multicrustacea</taxon>
        <taxon>Cirripedia</taxon>
        <taxon>Thoracica</taxon>
        <taxon>Thoracicalcarea</taxon>
        <taxon>Balanomorpha</taxon>
        <taxon>Balanoidea</taxon>
        <taxon>Balanidae</taxon>
        <taxon>Amphibalaninae</taxon>
        <taxon>Amphibalanus</taxon>
    </lineage>
</organism>
<feature type="transmembrane region" description="Helical" evidence="11">
    <location>
        <begin position="288"/>
        <end position="308"/>
    </location>
</feature>
<evidence type="ECO:0000313" key="12">
    <source>
        <dbReference type="EMBL" id="KAF0289896.1"/>
    </source>
</evidence>
<dbReference type="PANTHER" id="PTHR21522">
    <property type="entry name" value="PROTON CHANNEL OTOP"/>
    <property type="match status" value="1"/>
</dbReference>
<dbReference type="InterPro" id="IPR004878">
    <property type="entry name" value="Otopetrin"/>
</dbReference>
<accession>A0A6A4V5M3</accession>
<dbReference type="EMBL" id="VIIS01001994">
    <property type="protein sequence ID" value="KAF0289896.1"/>
    <property type="molecule type" value="Genomic_DNA"/>
</dbReference>
<evidence type="ECO:0000256" key="2">
    <source>
        <dbReference type="ARBA" id="ARBA00006513"/>
    </source>
</evidence>
<protein>
    <submittedName>
        <fullName evidence="12">Proton channel OtopLc</fullName>
    </submittedName>
</protein>
<comment type="caution">
    <text evidence="12">The sequence shown here is derived from an EMBL/GenBank/DDBJ whole genome shotgun (WGS) entry which is preliminary data.</text>
</comment>
<evidence type="ECO:0000256" key="4">
    <source>
        <dbReference type="ARBA" id="ARBA00022475"/>
    </source>
</evidence>
<evidence type="ECO:0000256" key="10">
    <source>
        <dbReference type="ARBA" id="ARBA00023303"/>
    </source>
</evidence>
<feature type="transmembrane region" description="Helical" evidence="11">
    <location>
        <begin position="376"/>
        <end position="398"/>
    </location>
</feature>
<reference evidence="12 13" key="1">
    <citation type="submission" date="2019-07" db="EMBL/GenBank/DDBJ databases">
        <title>Draft genome assembly of a fouling barnacle, Amphibalanus amphitrite (Darwin, 1854): The first reference genome for Thecostraca.</title>
        <authorList>
            <person name="Kim W."/>
        </authorList>
    </citation>
    <scope>NUCLEOTIDE SEQUENCE [LARGE SCALE GENOMIC DNA]</scope>
    <source>
        <strain evidence="12">SNU_AA5</strain>
        <tissue evidence="12">Soma without cirri and trophi</tissue>
    </source>
</reference>